<evidence type="ECO:0000256" key="4">
    <source>
        <dbReference type="ARBA" id="ARBA00022792"/>
    </source>
</evidence>
<evidence type="ECO:0000256" key="8">
    <source>
        <dbReference type="ARBA" id="ARBA00023136"/>
    </source>
</evidence>
<dbReference type="OrthoDB" id="2148490at2759"/>
<dbReference type="CDD" id="cd20069">
    <property type="entry name" value="5TM_Oxa1-like"/>
    <property type="match status" value="1"/>
</dbReference>
<keyword evidence="7" id="KW-0496">Mitochondrion</keyword>
<evidence type="ECO:0000256" key="5">
    <source>
        <dbReference type="ARBA" id="ARBA00022946"/>
    </source>
</evidence>
<dbReference type="PANTHER" id="PTHR12428:SF66">
    <property type="entry name" value="MITOCHONDRIAL INNER MEMBRANE PROTEIN OXA1L"/>
    <property type="match status" value="1"/>
</dbReference>
<dbReference type="AlphaFoldDB" id="A0A433DL45"/>
<gene>
    <name evidence="12" type="ORF">BC936DRAFT_147073</name>
</gene>
<accession>A0A433DL45</accession>
<feature type="transmembrane region" description="Helical" evidence="10">
    <location>
        <begin position="331"/>
        <end position="353"/>
    </location>
</feature>
<comment type="caution">
    <text evidence="12">The sequence shown here is derived from an EMBL/GenBank/DDBJ whole genome shotgun (WGS) entry which is preliminary data.</text>
</comment>
<dbReference type="GO" id="GO:0032979">
    <property type="term" value="P:protein insertion into mitochondrial inner membrane from matrix"/>
    <property type="evidence" value="ECO:0007669"/>
    <property type="project" value="TreeGrafter"/>
</dbReference>
<keyword evidence="4" id="KW-0999">Mitochondrion inner membrane</keyword>
<evidence type="ECO:0000313" key="12">
    <source>
        <dbReference type="EMBL" id="RUP51603.1"/>
    </source>
</evidence>
<comment type="subcellular location">
    <subcellularLocation>
        <location evidence="9">Membrane</location>
        <topology evidence="9">Multi-pass membrane protein</topology>
    </subcellularLocation>
    <subcellularLocation>
        <location evidence="1">Mitochondrion inner membrane</location>
        <topology evidence="1">Multi-pass membrane protein</topology>
    </subcellularLocation>
</comment>
<evidence type="ECO:0000313" key="13">
    <source>
        <dbReference type="Proteomes" id="UP000268093"/>
    </source>
</evidence>
<dbReference type="Proteomes" id="UP000268093">
    <property type="component" value="Unassembled WGS sequence"/>
</dbReference>
<comment type="similarity">
    <text evidence="2 9">Belongs to the OXA1/ALB3/YidC family.</text>
</comment>
<sequence>MCRWTMLGPWVPNNTESGTLGAGLPPQYCMARLRTNGHKPNREDAPFDFCFDFLHEKMFRLARPSRASLNVSSFGLRFGRQFSSQPLRLATRPFLLSHPPSTQITIHLHPIRTTPCLAISTHRHRHYITSTSNDPPTTATTFINGPLQPVDPATTPLLDTVAQTPTSDAVVQTAMHIGDLNAMGLVHWTPVGALESFLEAVHVATGLPWWGSIVATTVIIRIAMVPLLIKVQRNNARLANINPEVQSLMAGMNEAKEKQDAAAMQQLATDFNRLFKSNECHPTKSLLFPIVQMPVMISFFMALRAMSELPVPQFKEGGLLWITDLTMKDPYYILPVVSCLSVLTIFEAGTEAGMASPQITKMKDFFRIMTVLMVPFTAWLPSSVFVYWVTSNAFSLGQILALKNERVRSFFNIPKQVRPATEPQTQSKDLGIITSVKNVKNKFTEQQERGKEMSKERLLRERQIAEAFARRQLKKRF</sequence>
<evidence type="ECO:0000256" key="9">
    <source>
        <dbReference type="RuleBase" id="RU003945"/>
    </source>
</evidence>
<keyword evidence="3 9" id="KW-0812">Transmembrane</keyword>
<dbReference type="InterPro" id="IPR001708">
    <property type="entry name" value="YidC/ALB3/OXA1/COX18"/>
</dbReference>
<proteinExistence type="inferred from homology"/>
<keyword evidence="13" id="KW-1185">Reference proteome</keyword>
<keyword evidence="5" id="KW-0809">Transit peptide</keyword>
<dbReference type="NCBIfam" id="TIGR03592">
    <property type="entry name" value="yidC_oxa1_cterm"/>
    <property type="match status" value="1"/>
</dbReference>
<feature type="transmembrane region" description="Helical" evidence="10">
    <location>
        <begin position="365"/>
        <end position="389"/>
    </location>
</feature>
<feature type="domain" description="Membrane insertase YidC/Oxa/ALB C-terminal" evidence="11">
    <location>
        <begin position="209"/>
        <end position="402"/>
    </location>
</feature>
<dbReference type="EMBL" id="RBNI01000599">
    <property type="protein sequence ID" value="RUP51603.1"/>
    <property type="molecule type" value="Genomic_DNA"/>
</dbReference>
<dbReference type="GO" id="GO:0032977">
    <property type="term" value="F:membrane insertase activity"/>
    <property type="evidence" value="ECO:0007669"/>
    <property type="project" value="InterPro"/>
</dbReference>
<evidence type="ECO:0000256" key="6">
    <source>
        <dbReference type="ARBA" id="ARBA00022989"/>
    </source>
</evidence>
<evidence type="ECO:0000256" key="7">
    <source>
        <dbReference type="ARBA" id="ARBA00023128"/>
    </source>
</evidence>
<organism evidence="12 13">
    <name type="scientific">Jimgerdemannia flammicorona</name>
    <dbReference type="NCBI Taxonomy" id="994334"/>
    <lineage>
        <taxon>Eukaryota</taxon>
        <taxon>Fungi</taxon>
        <taxon>Fungi incertae sedis</taxon>
        <taxon>Mucoromycota</taxon>
        <taxon>Mucoromycotina</taxon>
        <taxon>Endogonomycetes</taxon>
        <taxon>Endogonales</taxon>
        <taxon>Endogonaceae</taxon>
        <taxon>Jimgerdemannia</taxon>
    </lineage>
</organism>
<dbReference type="InterPro" id="IPR028055">
    <property type="entry name" value="YidC/Oxa/ALB_C"/>
</dbReference>
<reference evidence="12 13" key="1">
    <citation type="journal article" date="2018" name="New Phytol.">
        <title>Phylogenomics of Endogonaceae and evolution of mycorrhizas within Mucoromycota.</title>
        <authorList>
            <person name="Chang Y."/>
            <person name="Desiro A."/>
            <person name="Na H."/>
            <person name="Sandor L."/>
            <person name="Lipzen A."/>
            <person name="Clum A."/>
            <person name="Barry K."/>
            <person name="Grigoriev I.V."/>
            <person name="Martin F.M."/>
            <person name="Stajich J.E."/>
            <person name="Smith M.E."/>
            <person name="Bonito G."/>
            <person name="Spatafora J.W."/>
        </authorList>
    </citation>
    <scope>NUCLEOTIDE SEQUENCE [LARGE SCALE GENOMIC DNA]</scope>
    <source>
        <strain evidence="12 13">GMNB39</strain>
    </source>
</reference>
<keyword evidence="6 10" id="KW-1133">Transmembrane helix</keyword>
<evidence type="ECO:0000259" key="11">
    <source>
        <dbReference type="Pfam" id="PF02096"/>
    </source>
</evidence>
<dbReference type="Pfam" id="PF02096">
    <property type="entry name" value="60KD_IMP"/>
    <property type="match status" value="1"/>
</dbReference>
<evidence type="ECO:0000256" key="10">
    <source>
        <dbReference type="SAM" id="Phobius"/>
    </source>
</evidence>
<name>A0A433DL45_9FUNG</name>
<keyword evidence="8 10" id="KW-0472">Membrane</keyword>
<dbReference type="GO" id="GO:0005743">
    <property type="term" value="C:mitochondrial inner membrane"/>
    <property type="evidence" value="ECO:0007669"/>
    <property type="project" value="UniProtKB-SubCell"/>
</dbReference>
<dbReference type="PANTHER" id="PTHR12428">
    <property type="entry name" value="OXA1"/>
    <property type="match status" value="1"/>
</dbReference>
<evidence type="ECO:0000256" key="2">
    <source>
        <dbReference type="ARBA" id="ARBA00009877"/>
    </source>
</evidence>
<evidence type="ECO:0000256" key="1">
    <source>
        <dbReference type="ARBA" id="ARBA00004448"/>
    </source>
</evidence>
<evidence type="ECO:0000256" key="3">
    <source>
        <dbReference type="ARBA" id="ARBA00022692"/>
    </source>
</evidence>
<feature type="transmembrane region" description="Helical" evidence="10">
    <location>
        <begin position="209"/>
        <end position="229"/>
    </location>
</feature>
<protein>
    <submittedName>
        <fullName evidence="12">60Kd inner membrane protein-domain-containing protein</fullName>
    </submittedName>
</protein>